<dbReference type="PANTHER" id="PTHR45947">
    <property type="entry name" value="SULFOQUINOVOSYL TRANSFERASE SQD2"/>
    <property type="match status" value="1"/>
</dbReference>
<dbReference type="SUPFAM" id="SSF53756">
    <property type="entry name" value="UDP-Glycosyltransferase/glycogen phosphorylase"/>
    <property type="match status" value="1"/>
</dbReference>
<dbReference type="Gene3D" id="3.40.50.2000">
    <property type="entry name" value="Glycogen Phosphorylase B"/>
    <property type="match status" value="1"/>
</dbReference>
<evidence type="ECO:0000313" key="1">
    <source>
        <dbReference type="EMBL" id="ELY79674.1"/>
    </source>
</evidence>
<dbReference type="Pfam" id="PF13692">
    <property type="entry name" value="Glyco_trans_1_4"/>
    <property type="match status" value="1"/>
</dbReference>
<organism evidence="1 2">
    <name type="scientific">Natrinema pallidum DSM 3751</name>
    <dbReference type="NCBI Taxonomy" id="1227495"/>
    <lineage>
        <taxon>Archaea</taxon>
        <taxon>Methanobacteriati</taxon>
        <taxon>Methanobacteriota</taxon>
        <taxon>Stenosarchaea group</taxon>
        <taxon>Halobacteria</taxon>
        <taxon>Halobacteriales</taxon>
        <taxon>Natrialbaceae</taxon>
        <taxon>Natrinema</taxon>
    </lineage>
</organism>
<proteinExistence type="predicted"/>
<dbReference type="PANTHER" id="PTHR45947:SF3">
    <property type="entry name" value="SULFOQUINOVOSYL TRANSFERASE SQD2"/>
    <property type="match status" value="1"/>
</dbReference>
<gene>
    <name evidence="1" type="ORF">C487_05968</name>
</gene>
<accession>L9YZX8</accession>
<dbReference type="Proteomes" id="UP000011618">
    <property type="component" value="Unassembled WGS sequence"/>
</dbReference>
<protein>
    <submittedName>
        <fullName evidence="1">Group 1 glycosyl transferase</fullName>
    </submittedName>
</protein>
<dbReference type="EMBL" id="AOII01000038">
    <property type="protein sequence ID" value="ELY79674.1"/>
    <property type="molecule type" value="Genomic_DNA"/>
</dbReference>
<dbReference type="GO" id="GO:0016757">
    <property type="term" value="F:glycosyltransferase activity"/>
    <property type="evidence" value="ECO:0007669"/>
    <property type="project" value="TreeGrafter"/>
</dbReference>
<name>L9YZX8_9EURY</name>
<dbReference type="PATRIC" id="fig|1227495.3.peg.1200"/>
<keyword evidence="1" id="KW-0808">Transferase</keyword>
<reference evidence="1 2" key="1">
    <citation type="journal article" date="2014" name="PLoS Genet.">
        <title>Phylogenetically driven sequencing of extremely halophilic archaea reveals strategies for static and dynamic osmo-response.</title>
        <authorList>
            <person name="Becker E.A."/>
            <person name="Seitzer P.M."/>
            <person name="Tritt A."/>
            <person name="Larsen D."/>
            <person name="Krusor M."/>
            <person name="Yao A.I."/>
            <person name="Wu D."/>
            <person name="Madern D."/>
            <person name="Eisen J.A."/>
            <person name="Darling A.E."/>
            <person name="Facciotti M.T."/>
        </authorList>
    </citation>
    <scope>NUCLEOTIDE SEQUENCE [LARGE SCALE GENOMIC DNA]</scope>
    <source>
        <strain evidence="1 2">DSM 3751</strain>
    </source>
</reference>
<dbReference type="InterPro" id="IPR050194">
    <property type="entry name" value="Glycosyltransferase_grp1"/>
</dbReference>
<dbReference type="eggNOG" id="arCOG01403">
    <property type="taxonomic scope" value="Archaea"/>
</dbReference>
<dbReference type="AlphaFoldDB" id="L9YZX8"/>
<evidence type="ECO:0000313" key="2">
    <source>
        <dbReference type="Proteomes" id="UP000011618"/>
    </source>
</evidence>
<comment type="caution">
    <text evidence="1">The sequence shown here is derived from an EMBL/GenBank/DDBJ whole genome shotgun (WGS) entry which is preliminary data.</text>
</comment>
<sequence length="185" mass="20411">MRSELEIPESAIVFLSVGSLIPRKNPLDVIEGFQATDIEDGVLLMLGDGPLQAECESLAADDDRVRIEGWVDNVSEYLGASDYFVLASSSEGFPNTVMEALAVGLPVVLSDIQPHQEILQHDADAGIEFELRDTRSLAVAMERITTREYTAQNAAARVLALDNLNSNEMSKQYLDLYEHIIEVQE</sequence>